<proteinExistence type="predicted"/>
<feature type="compositionally biased region" description="Low complexity" evidence="1">
    <location>
        <begin position="83"/>
        <end position="95"/>
    </location>
</feature>
<feature type="region of interest" description="Disordered" evidence="1">
    <location>
        <begin position="1"/>
        <end position="57"/>
    </location>
</feature>
<dbReference type="EMBL" id="WBKA01000006">
    <property type="protein sequence ID" value="KAB1631461.1"/>
    <property type="molecule type" value="Genomic_DNA"/>
</dbReference>
<evidence type="ECO:0000256" key="1">
    <source>
        <dbReference type="SAM" id="MobiDB-lite"/>
    </source>
</evidence>
<feature type="region of interest" description="Disordered" evidence="1">
    <location>
        <begin position="111"/>
        <end position="148"/>
    </location>
</feature>
<dbReference type="OrthoDB" id="5181884at2"/>
<keyword evidence="2" id="KW-0472">Membrane</keyword>
<evidence type="ECO:0000256" key="2">
    <source>
        <dbReference type="SAM" id="Phobius"/>
    </source>
</evidence>
<keyword evidence="4" id="KW-1185">Reference proteome</keyword>
<evidence type="ECO:0000313" key="3">
    <source>
        <dbReference type="EMBL" id="KAB1631461.1"/>
    </source>
</evidence>
<feature type="transmembrane region" description="Helical" evidence="2">
    <location>
        <begin position="164"/>
        <end position="184"/>
    </location>
</feature>
<feature type="compositionally biased region" description="Polar residues" evidence="1">
    <location>
        <begin position="1"/>
        <end position="14"/>
    </location>
</feature>
<feature type="compositionally biased region" description="Pro residues" evidence="1">
    <location>
        <begin position="122"/>
        <end position="136"/>
    </location>
</feature>
<name>A0A7C8BMP5_9MICO</name>
<feature type="compositionally biased region" description="Low complexity" evidence="1">
    <location>
        <begin position="47"/>
        <end position="57"/>
    </location>
</feature>
<feature type="region of interest" description="Disordered" evidence="1">
    <location>
        <begin position="75"/>
        <end position="95"/>
    </location>
</feature>
<sequence>MSEQDSNGTSNAGASSHPERVDAVSVDSTSVGQNAPAGFPNMFKGMPPVSSAAASKAPVNGSDAAAGVFSQHAIPDQIPQPDAYPAQTAPAQIPQPDANSRLAAHAQYPQPDVYSGQVPQPGAYPPADIPMPPAGGQPPYGTAPGDMFGWEAATPQKSQAKRGWIIALVIVVMLGLLVGGGFIFRAVKNTSTYGPEAKAREYLQAVVDGDVDTVVSMAAPNVTNAARALLNKDIYAASAKRPSDFSIDDTVVSGADATVSASVTLDGKSYPMTLTLHKTGTADVIFDAWQLTDGGLGSVQVASPESVTTVNGVAVSLSSGDEMPVLPGKYTFTPQKTSQYITFGDPVTISVVPGDTDTQAVAFGQSWTEAGRQYAVNAVNQRISGCLASDHFEPDGCKHLKMNDPGYAVTGITRTWSSAPTVTFKDGADTASSSNSGSFSFGSGSSNAWADEDLAQNGLTGSVVVSGGDLHIDYKWRVTEEQDWMSDTAVDDNVFSGHTVVAVTVGANGTPQLEFGQF</sequence>
<gene>
    <name evidence="3" type="ORF">F8O02_07490</name>
</gene>
<reference evidence="3 4" key="1">
    <citation type="submission" date="2019-09" db="EMBL/GenBank/DDBJ databases">
        <title>Phylogeny of genus Pseudoclavibacter and closely related genus.</title>
        <authorList>
            <person name="Li Y."/>
        </authorList>
    </citation>
    <scope>NUCLEOTIDE SEQUENCE [LARGE SCALE GENOMIC DNA]</scope>
    <source>
        <strain evidence="3 4">JCM 16921</strain>
    </source>
</reference>
<evidence type="ECO:0000313" key="4">
    <source>
        <dbReference type="Proteomes" id="UP000481339"/>
    </source>
</evidence>
<organism evidence="3 4">
    <name type="scientific">Pseudoclavibacter caeni</name>
    <dbReference type="NCBI Taxonomy" id="908846"/>
    <lineage>
        <taxon>Bacteria</taxon>
        <taxon>Bacillati</taxon>
        <taxon>Actinomycetota</taxon>
        <taxon>Actinomycetes</taxon>
        <taxon>Micrococcales</taxon>
        <taxon>Microbacteriaceae</taxon>
        <taxon>Pseudoclavibacter</taxon>
    </lineage>
</organism>
<protein>
    <recommendedName>
        <fullName evidence="5">DUF4878 domain-containing protein</fullName>
    </recommendedName>
</protein>
<evidence type="ECO:0008006" key="5">
    <source>
        <dbReference type="Google" id="ProtNLM"/>
    </source>
</evidence>
<dbReference type="RefSeq" id="WP_158036634.1">
    <property type="nucleotide sequence ID" value="NZ_JACCFX010000001.1"/>
</dbReference>
<accession>A0A7C8BMP5</accession>
<comment type="caution">
    <text evidence="3">The sequence shown here is derived from an EMBL/GenBank/DDBJ whole genome shotgun (WGS) entry which is preliminary data.</text>
</comment>
<dbReference type="AlphaFoldDB" id="A0A7C8BMP5"/>
<keyword evidence="2" id="KW-1133">Transmembrane helix</keyword>
<dbReference type="Proteomes" id="UP000481339">
    <property type="component" value="Unassembled WGS sequence"/>
</dbReference>
<keyword evidence="2" id="KW-0812">Transmembrane</keyword>